<gene>
    <name evidence="10" type="ORF">J8C05_00565</name>
</gene>
<dbReference type="Pfam" id="PF01593">
    <property type="entry name" value="Amino_oxidase"/>
    <property type="match status" value="1"/>
</dbReference>
<comment type="catalytic activity">
    <reaction evidence="8">
        <text>L-tryptophan + O2 = indole-3-acetamide + CO2 + H2O</text>
        <dbReference type="Rhea" id="RHEA:16165"/>
        <dbReference type="ChEBI" id="CHEBI:15377"/>
        <dbReference type="ChEBI" id="CHEBI:15379"/>
        <dbReference type="ChEBI" id="CHEBI:16031"/>
        <dbReference type="ChEBI" id="CHEBI:16526"/>
        <dbReference type="ChEBI" id="CHEBI:57912"/>
        <dbReference type="EC" id="1.13.12.3"/>
    </reaction>
</comment>
<dbReference type="InterPro" id="IPR036188">
    <property type="entry name" value="FAD/NAD-bd_sf"/>
</dbReference>
<dbReference type="SUPFAM" id="SSF54373">
    <property type="entry name" value="FAD-linked reductases, C-terminal domain"/>
    <property type="match status" value="1"/>
</dbReference>
<reference evidence="10 11" key="1">
    <citation type="submission" date="2021-03" db="EMBL/GenBank/DDBJ databases">
        <title>Genomic and phenotypic characterization of Chloracidobacterium isolates provides evidence for multiple species.</title>
        <authorList>
            <person name="Saini M.K."/>
            <person name="Costas A.M.G."/>
            <person name="Tank M."/>
            <person name="Bryant D.A."/>
        </authorList>
    </citation>
    <scope>NUCLEOTIDE SEQUENCE [LARGE SCALE GENOMIC DNA]</scope>
    <source>
        <strain evidence="10 11">N</strain>
    </source>
</reference>
<evidence type="ECO:0000256" key="1">
    <source>
        <dbReference type="ARBA" id="ARBA00001974"/>
    </source>
</evidence>
<evidence type="ECO:0000256" key="2">
    <source>
        <dbReference type="ARBA" id="ARBA00004814"/>
    </source>
</evidence>
<keyword evidence="7" id="KW-0073">Auxin biosynthesis</keyword>
<sequence length="457" mass="49195">MTGFGPLSRREFLSLLSLAGLLSAASPSTSGCPVEGHVIVVGAGIAGLAAARALADAGVEVEVFEGRSYVGGRICTDRSLGFPFDLGAAWIHGPDGNPITDLAARAQARTFLTNDESVAIYDSSGQRVAGETIVTGERRYREIIRKLEAGSRQRTRDESVAGALQRLAPDALEDPLMRYFLSAYMEFDTGGALERLSAAEWQNDEKYPGQDVLLPDGYDAVTDLLAQGLTIHTGTAVKAIAHDAEQVVVTTADGQSHAADAVVVTLPLGVLKQNTVAFTPSLPARKREAIRRVGVGVVNKVCLVFGEPFWDVETQYFGYQSDVMGKYAYLLNTRTFCEVNALVTFAFDSYGRTFEQRTDAQIGREVMDTLRTMFGADIPAPKQTLVTRWGADPFAGGAYSFASVGVTRQDFEALAAPVGNRLYFAGEHTSAAYRGTVHGAYLSGLREAARIRQWLTA</sequence>
<protein>
    <recommendedName>
        <fullName evidence="5">Tryptophan 2-monooxygenase</fullName>
        <ecNumber evidence="4">1.13.12.3</ecNumber>
    </recommendedName>
</protein>
<evidence type="ECO:0000313" key="11">
    <source>
        <dbReference type="Proteomes" id="UP000677668"/>
    </source>
</evidence>
<name>A0ABX8B048_9BACT</name>
<dbReference type="PRINTS" id="PR00757">
    <property type="entry name" value="AMINEOXDASEF"/>
</dbReference>
<evidence type="ECO:0000256" key="8">
    <source>
        <dbReference type="ARBA" id="ARBA00047321"/>
    </source>
</evidence>
<keyword evidence="6" id="KW-0560">Oxidoreductase</keyword>
<dbReference type="Gene3D" id="3.90.660.10">
    <property type="match status" value="1"/>
</dbReference>
<evidence type="ECO:0000256" key="6">
    <source>
        <dbReference type="ARBA" id="ARBA00023002"/>
    </source>
</evidence>
<dbReference type="PANTHER" id="PTHR10742">
    <property type="entry name" value="FLAVIN MONOAMINE OXIDASE"/>
    <property type="match status" value="1"/>
</dbReference>
<dbReference type="EC" id="1.13.12.3" evidence="4"/>
<evidence type="ECO:0000313" key="10">
    <source>
        <dbReference type="EMBL" id="QUV93992.1"/>
    </source>
</evidence>
<evidence type="ECO:0000256" key="4">
    <source>
        <dbReference type="ARBA" id="ARBA00012535"/>
    </source>
</evidence>
<dbReference type="Gene3D" id="3.50.50.60">
    <property type="entry name" value="FAD/NAD(P)-binding domain"/>
    <property type="match status" value="1"/>
</dbReference>
<dbReference type="RefSeq" id="WP_211422321.1">
    <property type="nucleotide sequence ID" value="NZ_CP072642.1"/>
</dbReference>
<dbReference type="InterPro" id="IPR006311">
    <property type="entry name" value="TAT_signal"/>
</dbReference>
<dbReference type="Proteomes" id="UP000677668">
    <property type="component" value="Chromosome 1"/>
</dbReference>
<proteinExistence type="inferred from homology"/>
<accession>A0ABX8B048</accession>
<dbReference type="SUPFAM" id="SSF51905">
    <property type="entry name" value="FAD/NAD(P)-binding domain"/>
    <property type="match status" value="1"/>
</dbReference>
<keyword evidence="11" id="KW-1185">Reference proteome</keyword>
<dbReference type="InterPro" id="IPR001613">
    <property type="entry name" value="Flavin_amine_oxidase"/>
</dbReference>
<organism evidence="10 11">
    <name type="scientific">Chloracidobacterium sp. N</name>
    <dbReference type="NCBI Taxonomy" id="2821540"/>
    <lineage>
        <taxon>Bacteria</taxon>
        <taxon>Pseudomonadati</taxon>
        <taxon>Acidobacteriota</taxon>
        <taxon>Terriglobia</taxon>
        <taxon>Terriglobales</taxon>
        <taxon>Acidobacteriaceae</taxon>
        <taxon>Chloracidobacterium</taxon>
        <taxon>Chloracidobacterium aggregatum</taxon>
    </lineage>
</organism>
<dbReference type="PROSITE" id="PS51318">
    <property type="entry name" value="TAT"/>
    <property type="match status" value="1"/>
</dbReference>
<feature type="domain" description="Amine oxidase" evidence="9">
    <location>
        <begin position="45"/>
        <end position="451"/>
    </location>
</feature>
<evidence type="ECO:0000256" key="3">
    <source>
        <dbReference type="ARBA" id="ARBA00005833"/>
    </source>
</evidence>
<evidence type="ECO:0000259" key="9">
    <source>
        <dbReference type="Pfam" id="PF01593"/>
    </source>
</evidence>
<comment type="cofactor">
    <cofactor evidence="1">
        <name>FAD</name>
        <dbReference type="ChEBI" id="CHEBI:57692"/>
    </cofactor>
</comment>
<evidence type="ECO:0000256" key="5">
    <source>
        <dbReference type="ARBA" id="ARBA00017871"/>
    </source>
</evidence>
<comment type="similarity">
    <text evidence="3">Belongs to the tryptophan 2-monooxygenase family.</text>
</comment>
<dbReference type="InterPro" id="IPR050281">
    <property type="entry name" value="Flavin_monoamine_oxidase"/>
</dbReference>
<evidence type="ECO:0000256" key="7">
    <source>
        <dbReference type="ARBA" id="ARBA00023070"/>
    </source>
</evidence>
<dbReference type="InterPro" id="IPR002937">
    <property type="entry name" value="Amino_oxidase"/>
</dbReference>
<dbReference type="EMBL" id="CP072642">
    <property type="protein sequence ID" value="QUV93992.1"/>
    <property type="molecule type" value="Genomic_DNA"/>
</dbReference>
<comment type="pathway">
    <text evidence="2">Plant hormone metabolism; auxin biosynthesis.</text>
</comment>
<dbReference type="PANTHER" id="PTHR10742:SF410">
    <property type="entry name" value="LYSINE-SPECIFIC HISTONE DEMETHYLASE 2"/>
    <property type="match status" value="1"/>
</dbReference>